<organism evidence="1 2">
    <name type="scientific">Acaulospora colombiana</name>
    <dbReference type="NCBI Taxonomy" id="27376"/>
    <lineage>
        <taxon>Eukaryota</taxon>
        <taxon>Fungi</taxon>
        <taxon>Fungi incertae sedis</taxon>
        <taxon>Mucoromycota</taxon>
        <taxon>Glomeromycotina</taxon>
        <taxon>Glomeromycetes</taxon>
        <taxon>Diversisporales</taxon>
        <taxon>Acaulosporaceae</taxon>
        <taxon>Acaulospora</taxon>
    </lineage>
</organism>
<keyword evidence="2" id="KW-1185">Reference proteome</keyword>
<dbReference type="Proteomes" id="UP000789525">
    <property type="component" value="Unassembled WGS sequence"/>
</dbReference>
<accession>A0ACA9Q4G8</accession>
<evidence type="ECO:0000313" key="1">
    <source>
        <dbReference type="EMBL" id="CAG8735443.1"/>
    </source>
</evidence>
<dbReference type="EMBL" id="CAJVPT010045034">
    <property type="protein sequence ID" value="CAG8735443.1"/>
    <property type="molecule type" value="Genomic_DNA"/>
</dbReference>
<feature type="non-terminal residue" evidence="1">
    <location>
        <position position="1"/>
    </location>
</feature>
<protein>
    <submittedName>
        <fullName evidence="1">310_t:CDS:1</fullName>
    </submittedName>
</protein>
<name>A0ACA9Q4G8_9GLOM</name>
<proteinExistence type="predicted"/>
<sequence length="95" mass="11195">EELEITSNKLNREHPEFIVTVKTIKEKYFGRIPKEWIISILPDLPNLKETQTILRSESSTITLPIIEDKLLINKLNVLRKIFHFEKLPAEFLIEP</sequence>
<feature type="non-terminal residue" evidence="1">
    <location>
        <position position="95"/>
    </location>
</feature>
<reference evidence="1" key="1">
    <citation type="submission" date="2021-06" db="EMBL/GenBank/DDBJ databases">
        <authorList>
            <person name="Kallberg Y."/>
            <person name="Tangrot J."/>
            <person name="Rosling A."/>
        </authorList>
    </citation>
    <scope>NUCLEOTIDE SEQUENCE</scope>
    <source>
        <strain evidence="1">CL356</strain>
    </source>
</reference>
<comment type="caution">
    <text evidence="1">The sequence shown here is derived from an EMBL/GenBank/DDBJ whole genome shotgun (WGS) entry which is preliminary data.</text>
</comment>
<gene>
    <name evidence="1" type="ORF">ACOLOM_LOCUS11884</name>
</gene>
<evidence type="ECO:0000313" key="2">
    <source>
        <dbReference type="Proteomes" id="UP000789525"/>
    </source>
</evidence>